<keyword evidence="4" id="KW-1185">Reference proteome</keyword>
<gene>
    <name evidence="3" type="ORF">PCOR1329_LOCUS12571</name>
</gene>
<evidence type="ECO:0000256" key="1">
    <source>
        <dbReference type="SAM" id="Coils"/>
    </source>
</evidence>
<dbReference type="EMBL" id="CAUYUJ010003681">
    <property type="protein sequence ID" value="CAK0806278.1"/>
    <property type="molecule type" value="Genomic_DNA"/>
</dbReference>
<keyword evidence="1" id="KW-0175">Coiled coil</keyword>
<protein>
    <submittedName>
        <fullName evidence="3">Uncharacterized protein</fullName>
    </submittedName>
</protein>
<sequence length="270" mass="28965">MRRALSLAARARPWARAGRFRRRRGRGRASGDLGGLLAQWRGDARGRGVSPRGRTALPESAESGRALHRLKFEAVHAALWRPAPPGVFPAPEFPAPPAEARLGTLAGAATLEVELHDRETVRRRAAGLRARLREIERLRARGAAALDAQQREKVAQEAEARAALERLEDSTRQKCWTSPGVCCSRFAPLGAPTSWNGGEWRQLSGARPHVLPRARARLAAGHAAGGAPGAAAAAGARRGRRARRRCGARRSDGRRAQAPRPKAQGSGPPG</sequence>
<name>A0ABN9QMR7_9DINO</name>
<accession>A0ABN9QMR7</accession>
<comment type="caution">
    <text evidence="3">The sequence shown here is derived from an EMBL/GenBank/DDBJ whole genome shotgun (WGS) entry which is preliminary data.</text>
</comment>
<evidence type="ECO:0000313" key="3">
    <source>
        <dbReference type="EMBL" id="CAK0806278.1"/>
    </source>
</evidence>
<feature type="compositionally biased region" description="Basic residues" evidence="2">
    <location>
        <begin position="237"/>
        <end position="248"/>
    </location>
</feature>
<proteinExistence type="predicted"/>
<dbReference type="Proteomes" id="UP001189429">
    <property type="component" value="Unassembled WGS sequence"/>
</dbReference>
<feature type="region of interest" description="Disordered" evidence="2">
    <location>
        <begin position="221"/>
        <end position="270"/>
    </location>
</feature>
<evidence type="ECO:0000313" key="4">
    <source>
        <dbReference type="Proteomes" id="UP001189429"/>
    </source>
</evidence>
<feature type="coiled-coil region" evidence="1">
    <location>
        <begin position="118"/>
        <end position="173"/>
    </location>
</feature>
<evidence type="ECO:0000256" key="2">
    <source>
        <dbReference type="SAM" id="MobiDB-lite"/>
    </source>
</evidence>
<reference evidence="3" key="1">
    <citation type="submission" date="2023-10" db="EMBL/GenBank/DDBJ databases">
        <authorList>
            <person name="Chen Y."/>
            <person name="Shah S."/>
            <person name="Dougan E. K."/>
            <person name="Thang M."/>
            <person name="Chan C."/>
        </authorList>
    </citation>
    <scope>NUCLEOTIDE SEQUENCE [LARGE SCALE GENOMIC DNA]</scope>
</reference>
<organism evidence="3 4">
    <name type="scientific">Prorocentrum cordatum</name>
    <dbReference type="NCBI Taxonomy" id="2364126"/>
    <lineage>
        <taxon>Eukaryota</taxon>
        <taxon>Sar</taxon>
        <taxon>Alveolata</taxon>
        <taxon>Dinophyceae</taxon>
        <taxon>Prorocentrales</taxon>
        <taxon>Prorocentraceae</taxon>
        <taxon>Prorocentrum</taxon>
    </lineage>
</organism>